<protein>
    <submittedName>
        <fullName evidence="1">Uncharacterized protein</fullName>
    </submittedName>
</protein>
<dbReference type="GeneID" id="87926324"/>
<dbReference type="EMBL" id="JAFFHB010000007">
    <property type="protein sequence ID" value="KAK4664179.1"/>
    <property type="molecule type" value="Genomic_DNA"/>
</dbReference>
<name>A0ABR0H8J7_9PEZI</name>
<dbReference type="RefSeq" id="XP_062764145.1">
    <property type="nucleotide sequence ID" value="XM_062906152.1"/>
</dbReference>
<proteinExistence type="predicted"/>
<evidence type="ECO:0000313" key="1">
    <source>
        <dbReference type="EMBL" id="KAK4664179.1"/>
    </source>
</evidence>
<comment type="caution">
    <text evidence="1">The sequence shown here is derived from an EMBL/GenBank/DDBJ whole genome shotgun (WGS) entry which is preliminary data.</text>
</comment>
<dbReference type="Proteomes" id="UP001326199">
    <property type="component" value="Unassembled WGS sequence"/>
</dbReference>
<evidence type="ECO:0000313" key="2">
    <source>
        <dbReference type="Proteomes" id="UP001326199"/>
    </source>
</evidence>
<reference evidence="1 2" key="1">
    <citation type="journal article" date="2023" name="bioRxiv">
        <title>High-quality genome assemblies of four members of thePodospora anserinaspecies complex.</title>
        <authorList>
            <person name="Ament-Velasquez S.L."/>
            <person name="Vogan A.A."/>
            <person name="Wallerman O."/>
            <person name="Hartmann F."/>
            <person name="Gautier V."/>
            <person name="Silar P."/>
            <person name="Giraud T."/>
            <person name="Johannesson H."/>
        </authorList>
    </citation>
    <scope>NUCLEOTIDE SEQUENCE [LARGE SCALE GENOMIC DNA]</scope>
    <source>
        <strain evidence="1 2">CBS 411.78</strain>
    </source>
</reference>
<sequence length="59" mass="6475">MAENTQNDVNAEVPRILAVNINCAVGQLADYSKDPWYAIELDSDHDVFTKDVAPSPSLL</sequence>
<keyword evidence="2" id="KW-1185">Reference proteome</keyword>
<organism evidence="1 2">
    <name type="scientific">Podospora pseudopauciseta</name>
    <dbReference type="NCBI Taxonomy" id="2093780"/>
    <lineage>
        <taxon>Eukaryota</taxon>
        <taxon>Fungi</taxon>
        <taxon>Dikarya</taxon>
        <taxon>Ascomycota</taxon>
        <taxon>Pezizomycotina</taxon>
        <taxon>Sordariomycetes</taxon>
        <taxon>Sordariomycetidae</taxon>
        <taxon>Sordariales</taxon>
        <taxon>Podosporaceae</taxon>
        <taxon>Podospora</taxon>
    </lineage>
</organism>
<accession>A0ABR0H8J7</accession>
<gene>
    <name evidence="1" type="ORF">QC763_0083230</name>
</gene>